<dbReference type="Proteomes" id="UP001342826">
    <property type="component" value="Unassembled WGS sequence"/>
</dbReference>
<proteinExistence type="predicted"/>
<dbReference type="RefSeq" id="WP_328015037.1">
    <property type="nucleotide sequence ID" value="NZ_JARTFS010000005.1"/>
</dbReference>
<comment type="caution">
    <text evidence="2">The sequence shown here is derived from an EMBL/GenBank/DDBJ whole genome shotgun (WGS) entry which is preliminary data.</text>
</comment>
<dbReference type="Pfam" id="PF09580">
    <property type="entry name" value="Spore_YhcN_YlaJ"/>
    <property type="match status" value="1"/>
</dbReference>
<dbReference type="InterPro" id="IPR019076">
    <property type="entry name" value="Spore_lipoprot_YhcN/YlaJ-like"/>
</dbReference>
<organism evidence="2 3">
    <name type="scientific">Metabacillus fastidiosus</name>
    <dbReference type="NCBI Taxonomy" id="1458"/>
    <lineage>
        <taxon>Bacteria</taxon>
        <taxon>Bacillati</taxon>
        <taxon>Bacillota</taxon>
        <taxon>Bacilli</taxon>
        <taxon>Bacillales</taxon>
        <taxon>Bacillaceae</taxon>
        <taxon>Metabacillus</taxon>
    </lineage>
</organism>
<dbReference type="PROSITE" id="PS51257">
    <property type="entry name" value="PROKAR_LIPOPROTEIN"/>
    <property type="match status" value="1"/>
</dbReference>
<evidence type="ECO:0000313" key="3">
    <source>
        <dbReference type="Proteomes" id="UP001342826"/>
    </source>
</evidence>
<keyword evidence="3" id="KW-1185">Reference proteome</keyword>
<dbReference type="EMBL" id="JARTFS010000005">
    <property type="protein sequence ID" value="MED4401066.1"/>
    <property type="molecule type" value="Genomic_DNA"/>
</dbReference>
<evidence type="ECO:0000313" key="2">
    <source>
        <dbReference type="EMBL" id="MED4401066.1"/>
    </source>
</evidence>
<evidence type="ECO:0000256" key="1">
    <source>
        <dbReference type="SAM" id="SignalP"/>
    </source>
</evidence>
<protein>
    <submittedName>
        <fullName evidence="2">YhcN/YlaJ family sporulation lipoprotein</fullName>
    </submittedName>
</protein>
<feature type="signal peptide" evidence="1">
    <location>
        <begin position="1"/>
        <end position="20"/>
    </location>
</feature>
<feature type="chain" id="PRO_5046591031" evidence="1">
    <location>
        <begin position="21"/>
        <end position="275"/>
    </location>
</feature>
<keyword evidence="2" id="KW-0449">Lipoprotein</keyword>
<reference evidence="2 3" key="1">
    <citation type="submission" date="2023-03" db="EMBL/GenBank/DDBJ databases">
        <title>Bacillus Genome Sequencing.</title>
        <authorList>
            <person name="Dunlap C."/>
        </authorList>
    </citation>
    <scope>NUCLEOTIDE SEQUENCE [LARGE SCALE GENOMIC DNA]</scope>
    <source>
        <strain evidence="2 3">NRS-1717</strain>
    </source>
</reference>
<name>A0ABU6NYW2_9BACI</name>
<accession>A0ABU6NYW2</accession>
<sequence>MRKTASALAVIAVMTTGLVACNNADNNEGAMDTRNNNATRQVGYYTNDNNDVTRGYDRDGNEGPVTDMFDGDRDTNYRRVNNDRNARMDNPMVPLGSGDNNIARDVNYSRNDVNYHGHLNNRANNVNNGRNDVGTMYGNTGTNGTGNNNMNTAANNTGYYNRADQDLADKVVNRVEKMANVDDARVLVTDDNIVVAVDTNDRNNKNVEKQVAKSVDKMANGRNVRVVTDEAMYTRIRNVDNDIRNNVNRTDIGDTIGDIMRDLGNAIQRPFQNNR</sequence>
<keyword evidence="1" id="KW-0732">Signal</keyword>
<gene>
    <name evidence="2" type="ORF">P9271_06930</name>
</gene>